<keyword evidence="3" id="KW-1185">Reference proteome</keyword>
<sequence length="104" mass="11935">MLISHVETDYGSTGKSNRQTLEDCARNRSSLTSEVLNSPPFPPSSSQRREDSLITSCASLHLLLRNYHPEKMEINMLNDDLCRCLYTVKKHCSKPNLNETFQQY</sequence>
<accession>A0A4Y2WQH6</accession>
<evidence type="ECO:0000313" key="2">
    <source>
        <dbReference type="EMBL" id="GBO39419.1"/>
    </source>
</evidence>
<evidence type="ECO:0000313" key="3">
    <source>
        <dbReference type="Proteomes" id="UP000499080"/>
    </source>
</evidence>
<name>A0A4Y2WQH6_ARAVE</name>
<evidence type="ECO:0000256" key="1">
    <source>
        <dbReference type="SAM" id="MobiDB-lite"/>
    </source>
</evidence>
<proteinExistence type="predicted"/>
<protein>
    <submittedName>
        <fullName evidence="2">Uncharacterized protein</fullName>
    </submittedName>
</protein>
<reference evidence="2 3" key="1">
    <citation type="journal article" date="2019" name="Sci. Rep.">
        <title>Orb-weaving spider Araneus ventricosus genome elucidates the spidroin gene catalogue.</title>
        <authorList>
            <person name="Kono N."/>
            <person name="Nakamura H."/>
            <person name="Ohtoshi R."/>
            <person name="Moran D.A.P."/>
            <person name="Shinohara A."/>
            <person name="Yoshida Y."/>
            <person name="Fujiwara M."/>
            <person name="Mori M."/>
            <person name="Tomita M."/>
            <person name="Arakawa K."/>
        </authorList>
    </citation>
    <scope>NUCLEOTIDE SEQUENCE [LARGE SCALE GENOMIC DNA]</scope>
</reference>
<organism evidence="2 3">
    <name type="scientific">Araneus ventricosus</name>
    <name type="common">Orbweaver spider</name>
    <name type="synonym">Epeira ventricosa</name>
    <dbReference type="NCBI Taxonomy" id="182803"/>
    <lineage>
        <taxon>Eukaryota</taxon>
        <taxon>Metazoa</taxon>
        <taxon>Ecdysozoa</taxon>
        <taxon>Arthropoda</taxon>
        <taxon>Chelicerata</taxon>
        <taxon>Arachnida</taxon>
        <taxon>Araneae</taxon>
        <taxon>Araneomorphae</taxon>
        <taxon>Entelegynae</taxon>
        <taxon>Araneoidea</taxon>
        <taxon>Araneidae</taxon>
        <taxon>Araneus</taxon>
    </lineage>
</organism>
<dbReference type="AlphaFoldDB" id="A0A4Y2WQH6"/>
<feature type="compositionally biased region" description="Polar residues" evidence="1">
    <location>
        <begin position="10"/>
        <end position="19"/>
    </location>
</feature>
<gene>
    <name evidence="2" type="ORF">AVEN_68200_1</name>
</gene>
<dbReference type="Proteomes" id="UP000499080">
    <property type="component" value="Unassembled WGS sequence"/>
</dbReference>
<feature type="region of interest" description="Disordered" evidence="1">
    <location>
        <begin position="1"/>
        <end position="50"/>
    </location>
</feature>
<dbReference type="EMBL" id="BGPR01064452">
    <property type="protein sequence ID" value="GBO39419.1"/>
    <property type="molecule type" value="Genomic_DNA"/>
</dbReference>
<feature type="compositionally biased region" description="Polar residues" evidence="1">
    <location>
        <begin position="27"/>
        <end position="36"/>
    </location>
</feature>
<comment type="caution">
    <text evidence="2">The sequence shown here is derived from an EMBL/GenBank/DDBJ whole genome shotgun (WGS) entry which is preliminary data.</text>
</comment>